<evidence type="ECO:0000313" key="7">
    <source>
        <dbReference type="EMBL" id="RDD84337.1"/>
    </source>
</evidence>
<evidence type="ECO:0000256" key="2">
    <source>
        <dbReference type="ARBA" id="ARBA00023015"/>
    </source>
</evidence>
<gene>
    <name evidence="7" type="ORF">DVZ84_35595</name>
</gene>
<keyword evidence="4" id="KW-0804">Transcription</keyword>
<dbReference type="InterPro" id="IPR039538">
    <property type="entry name" value="BetI_C"/>
</dbReference>
<dbReference type="AlphaFoldDB" id="A0A369UV41"/>
<dbReference type="InterPro" id="IPR050109">
    <property type="entry name" value="HTH-type_TetR-like_transc_reg"/>
</dbReference>
<evidence type="ECO:0000256" key="3">
    <source>
        <dbReference type="ARBA" id="ARBA00023125"/>
    </source>
</evidence>
<dbReference type="InterPro" id="IPR001647">
    <property type="entry name" value="HTH_TetR"/>
</dbReference>
<dbReference type="Gene3D" id="1.10.357.10">
    <property type="entry name" value="Tetracycline Repressor, domain 2"/>
    <property type="match status" value="1"/>
</dbReference>
<dbReference type="GO" id="GO:0000976">
    <property type="term" value="F:transcription cis-regulatory region binding"/>
    <property type="evidence" value="ECO:0007669"/>
    <property type="project" value="TreeGrafter"/>
</dbReference>
<dbReference type="GO" id="GO:0003700">
    <property type="term" value="F:DNA-binding transcription factor activity"/>
    <property type="evidence" value="ECO:0007669"/>
    <property type="project" value="TreeGrafter"/>
</dbReference>
<organism evidence="7 8">
    <name type="scientific">Streptomyces parvulus</name>
    <dbReference type="NCBI Taxonomy" id="146923"/>
    <lineage>
        <taxon>Bacteria</taxon>
        <taxon>Bacillati</taxon>
        <taxon>Actinomycetota</taxon>
        <taxon>Actinomycetes</taxon>
        <taxon>Kitasatosporales</taxon>
        <taxon>Streptomycetaceae</taxon>
        <taxon>Streptomyces</taxon>
    </lineage>
</organism>
<dbReference type="RefSeq" id="WP_114533399.1">
    <property type="nucleotide sequence ID" value="NZ_QQBH01000043.1"/>
</dbReference>
<sequence length="202" mass="22066">MPPRVDPEARRELIADAVIDEIAEHGLRSVTLARIAARTGLAIGSIRHYFGDTFREVMRFTLGVLMQRIVRRRATAATDPVSRLVAAVAVIAPTTDQERRENSALIEYHVAARTDPELAGEIAKASFQGVEAIRSLLQEVLADKDVGEEALRREALLLFTLIEGFSLSSSMLPGPLDESDVRAVVTMTLQRMRDAYAPSGAG</sequence>
<keyword evidence="1" id="KW-0678">Repressor</keyword>
<dbReference type="SUPFAM" id="SSF46689">
    <property type="entry name" value="Homeodomain-like"/>
    <property type="match status" value="1"/>
</dbReference>
<feature type="domain" description="BetI-type transcriptional repressor C-terminal" evidence="6">
    <location>
        <begin position="80"/>
        <end position="192"/>
    </location>
</feature>
<comment type="caution">
    <text evidence="7">The sequence shown here is derived from an EMBL/GenBank/DDBJ whole genome shotgun (WGS) entry which is preliminary data.</text>
</comment>
<dbReference type="Proteomes" id="UP000253742">
    <property type="component" value="Unassembled WGS sequence"/>
</dbReference>
<accession>A0A369UV41</accession>
<dbReference type="InterPro" id="IPR036271">
    <property type="entry name" value="Tet_transcr_reg_TetR-rel_C_sf"/>
</dbReference>
<evidence type="ECO:0000259" key="5">
    <source>
        <dbReference type="Pfam" id="PF00440"/>
    </source>
</evidence>
<keyword evidence="3" id="KW-0238">DNA-binding</keyword>
<dbReference type="PANTHER" id="PTHR30055:SF226">
    <property type="entry name" value="HTH-TYPE TRANSCRIPTIONAL REGULATOR PKSA"/>
    <property type="match status" value="1"/>
</dbReference>
<evidence type="ECO:0000259" key="6">
    <source>
        <dbReference type="Pfam" id="PF13977"/>
    </source>
</evidence>
<dbReference type="Pfam" id="PF13977">
    <property type="entry name" value="TetR_C_6"/>
    <property type="match status" value="1"/>
</dbReference>
<proteinExistence type="predicted"/>
<dbReference type="PANTHER" id="PTHR30055">
    <property type="entry name" value="HTH-TYPE TRANSCRIPTIONAL REGULATOR RUTR"/>
    <property type="match status" value="1"/>
</dbReference>
<protein>
    <submittedName>
        <fullName evidence="7">TetR family transcriptional regulator</fullName>
    </submittedName>
</protein>
<dbReference type="InterPro" id="IPR009057">
    <property type="entry name" value="Homeodomain-like_sf"/>
</dbReference>
<keyword evidence="2" id="KW-0805">Transcription regulation</keyword>
<evidence type="ECO:0000256" key="1">
    <source>
        <dbReference type="ARBA" id="ARBA00022491"/>
    </source>
</evidence>
<evidence type="ECO:0000256" key="4">
    <source>
        <dbReference type="ARBA" id="ARBA00023163"/>
    </source>
</evidence>
<reference evidence="7 8" key="1">
    <citation type="submission" date="2018-07" db="EMBL/GenBank/DDBJ databases">
        <title>Genome guided investigation of antibiotics producing actinomycetales strain isolated from a Macau mangrove ecosystem.</title>
        <authorList>
            <person name="Hu D."/>
        </authorList>
    </citation>
    <scope>NUCLEOTIDE SEQUENCE [LARGE SCALE GENOMIC DNA]</scope>
    <source>
        <strain evidence="7 8">2297</strain>
    </source>
</reference>
<evidence type="ECO:0000313" key="8">
    <source>
        <dbReference type="Proteomes" id="UP000253742"/>
    </source>
</evidence>
<dbReference type="SUPFAM" id="SSF48498">
    <property type="entry name" value="Tetracyclin repressor-like, C-terminal domain"/>
    <property type="match status" value="1"/>
</dbReference>
<name>A0A369UV41_9ACTN</name>
<dbReference type="EMBL" id="QQBH01000043">
    <property type="protein sequence ID" value="RDD84337.1"/>
    <property type="molecule type" value="Genomic_DNA"/>
</dbReference>
<dbReference type="OrthoDB" id="9816296at2"/>
<feature type="domain" description="HTH tetR-type" evidence="5">
    <location>
        <begin position="16"/>
        <end position="52"/>
    </location>
</feature>
<dbReference type="Pfam" id="PF00440">
    <property type="entry name" value="TetR_N"/>
    <property type="match status" value="1"/>
</dbReference>